<dbReference type="InParanoid" id="A0A3G9JH03"/>
<accession>A0A3G9JH03</accession>
<dbReference type="EMBL" id="AP019309">
    <property type="protein sequence ID" value="BBH25191.1"/>
    <property type="molecule type" value="Genomic_DNA"/>
</dbReference>
<dbReference type="AlphaFoldDB" id="A0A3G9JH03"/>
<feature type="domain" description="Ferrous iron transporter FeoA-like" evidence="2">
    <location>
        <begin position="1"/>
        <end position="69"/>
    </location>
</feature>
<gene>
    <name evidence="3" type="ORF">SG0102_01250</name>
</gene>
<dbReference type="Pfam" id="PF04023">
    <property type="entry name" value="FeoA"/>
    <property type="match status" value="1"/>
</dbReference>
<proteinExistence type="predicted"/>
<dbReference type="SUPFAM" id="SSF50037">
    <property type="entry name" value="C-terminal domain of transcriptional repressors"/>
    <property type="match status" value="1"/>
</dbReference>
<protein>
    <recommendedName>
        <fullName evidence="2">Ferrous iron transporter FeoA-like domain-containing protein</fullName>
    </recommendedName>
</protein>
<dbReference type="InterPro" id="IPR008988">
    <property type="entry name" value="Transcriptional_repressor_C"/>
</dbReference>
<sequence length="69" mass="7483">MPITLCHVGDRVTIKKIRGNDEVKAHLKGLGFVEGSEIVIINKVNNSVIVSVKASRIALDQSMASRILV</sequence>
<dbReference type="InterPro" id="IPR038157">
    <property type="entry name" value="FeoA_core_dom"/>
</dbReference>
<keyword evidence="1" id="KW-0408">Iron</keyword>
<dbReference type="OrthoDB" id="5984at2"/>
<dbReference type="Proteomes" id="UP000268059">
    <property type="component" value="Chromosome"/>
</dbReference>
<dbReference type="GO" id="GO:0046914">
    <property type="term" value="F:transition metal ion binding"/>
    <property type="evidence" value="ECO:0007669"/>
    <property type="project" value="InterPro"/>
</dbReference>
<dbReference type="InterPro" id="IPR007167">
    <property type="entry name" value="Fe-transptr_FeoA-like"/>
</dbReference>
<reference evidence="3 4" key="1">
    <citation type="submission" date="2018-11" db="EMBL/GenBank/DDBJ databases">
        <title>Novel Erysipelotrichaceae bacterium isolated from small intestine of a swine.</title>
        <authorList>
            <person name="Kim J.S."/>
            <person name="Choe H."/>
            <person name="Lee Y.R."/>
            <person name="Kim K.M."/>
            <person name="Park D.S."/>
        </authorList>
    </citation>
    <scope>NUCLEOTIDE SEQUENCE [LARGE SCALE GENOMIC DNA]</scope>
    <source>
        <strain evidence="3 4">SG0102</strain>
    </source>
</reference>
<dbReference type="Gene3D" id="2.30.30.90">
    <property type="match status" value="1"/>
</dbReference>
<dbReference type="RefSeq" id="WP_125118161.1">
    <property type="nucleotide sequence ID" value="NZ_AP019309.1"/>
</dbReference>
<dbReference type="InterPro" id="IPR053184">
    <property type="entry name" value="FeoA-like"/>
</dbReference>
<keyword evidence="4" id="KW-1185">Reference proteome</keyword>
<evidence type="ECO:0000313" key="3">
    <source>
        <dbReference type="EMBL" id="BBH25191.1"/>
    </source>
</evidence>
<dbReference type="PANTHER" id="PTHR43151">
    <property type="entry name" value="FEOA FAMILY PROTEIN"/>
    <property type="match status" value="1"/>
</dbReference>
<dbReference type="SMART" id="SM00899">
    <property type="entry name" value="FeoA"/>
    <property type="match status" value="1"/>
</dbReference>
<name>A0A3G9JH03_9FIRM</name>
<evidence type="ECO:0000256" key="1">
    <source>
        <dbReference type="ARBA" id="ARBA00023004"/>
    </source>
</evidence>
<evidence type="ECO:0000259" key="2">
    <source>
        <dbReference type="SMART" id="SM00899"/>
    </source>
</evidence>
<dbReference type="PANTHER" id="PTHR43151:SF1">
    <property type="entry name" value="SSR2333 PROTEIN"/>
    <property type="match status" value="1"/>
</dbReference>
<organism evidence="3 4">
    <name type="scientific">Intestinibaculum porci</name>
    <dbReference type="NCBI Taxonomy" id="2487118"/>
    <lineage>
        <taxon>Bacteria</taxon>
        <taxon>Bacillati</taxon>
        <taxon>Bacillota</taxon>
        <taxon>Erysipelotrichia</taxon>
        <taxon>Erysipelotrichales</taxon>
        <taxon>Erysipelotrichaceae</taxon>
        <taxon>Intestinibaculum</taxon>
    </lineage>
</organism>
<dbReference type="KEGG" id="ebm:SG0102_01250"/>
<evidence type="ECO:0000313" key="4">
    <source>
        <dbReference type="Proteomes" id="UP000268059"/>
    </source>
</evidence>